<name>A0A1V1P444_9BACT</name>
<sequence length="204" mass="21890">MNPPHEFTVEKVAINAVMAGCKLEQFPVVLAIAESGACRGYPNGSPFGHLYIVSGPIGKEIGMNSGADLTLPGNPANVSLERAGVLMGINLAGRKPSYNSAQWAGAMHFGTIFAESEDTPWKSLNQDFGKSSDESVLVSFYGKVSPHANGVIEAFDSGLVEPNPMAGDMTWMMPEWYKQHQKVLVILILNAVGCSQYERGDVPC</sequence>
<evidence type="ECO:0000313" key="1">
    <source>
        <dbReference type="EMBL" id="ETR69590.1"/>
    </source>
</evidence>
<evidence type="ECO:0000313" key="2">
    <source>
        <dbReference type="Proteomes" id="UP000189670"/>
    </source>
</evidence>
<dbReference type="Proteomes" id="UP000189670">
    <property type="component" value="Unassembled WGS sequence"/>
</dbReference>
<dbReference type="AlphaFoldDB" id="A0A1V1P444"/>
<organism evidence="1 2">
    <name type="scientific">Candidatus Magnetoglobus multicellularis str. Araruama</name>
    <dbReference type="NCBI Taxonomy" id="890399"/>
    <lineage>
        <taxon>Bacteria</taxon>
        <taxon>Pseudomonadati</taxon>
        <taxon>Thermodesulfobacteriota</taxon>
        <taxon>Desulfobacteria</taxon>
        <taxon>Desulfobacterales</taxon>
        <taxon>Desulfobacteraceae</taxon>
        <taxon>Candidatus Magnetoglobus</taxon>
    </lineage>
</organism>
<accession>A0A1V1P444</accession>
<protein>
    <submittedName>
        <fullName evidence="1">Uncharacterized protein</fullName>
    </submittedName>
</protein>
<comment type="caution">
    <text evidence="1">The sequence shown here is derived from an EMBL/GenBank/DDBJ whole genome shotgun (WGS) entry which is preliminary data.</text>
</comment>
<gene>
    <name evidence="1" type="ORF">OMM_09463</name>
</gene>
<reference evidence="2" key="1">
    <citation type="submission" date="2012-11" db="EMBL/GenBank/DDBJ databases">
        <authorList>
            <person name="Lucero-Rivera Y.E."/>
            <person name="Tovar-Ramirez D."/>
        </authorList>
    </citation>
    <scope>NUCLEOTIDE SEQUENCE [LARGE SCALE GENOMIC DNA]</scope>
    <source>
        <strain evidence="2">Araruama</strain>
    </source>
</reference>
<proteinExistence type="predicted"/>
<dbReference type="EMBL" id="ATBP01000606">
    <property type="protein sequence ID" value="ETR69590.1"/>
    <property type="molecule type" value="Genomic_DNA"/>
</dbReference>